<feature type="binding site" evidence="15">
    <location>
        <position position="280"/>
    </location>
    <ligand>
        <name>substrate</name>
    </ligand>
</feature>
<evidence type="ECO:0000256" key="3">
    <source>
        <dbReference type="ARBA" id="ARBA00004910"/>
    </source>
</evidence>
<evidence type="ECO:0000256" key="13">
    <source>
        <dbReference type="PIRNR" id="PIRNR006769"/>
    </source>
</evidence>
<evidence type="ECO:0000256" key="12">
    <source>
        <dbReference type="ARBA" id="ARBA00023268"/>
    </source>
</evidence>
<comment type="cofactor">
    <cofactor evidence="13 16">
        <name>Zn(2+)</name>
        <dbReference type="ChEBI" id="CHEBI:29105"/>
    </cofactor>
    <text evidence="13 16">Binds 1 zinc ion.</text>
</comment>
<gene>
    <name evidence="18" type="primary">ribD</name>
    <name evidence="18" type="ORF">Pla111_20020</name>
</gene>
<accession>A0A5C5W859</accession>
<dbReference type="SUPFAM" id="SSF53597">
    <property type="entry name" value="Dihydrofolate reductase-like"/>
    <property type="match status" value="1"/>
</dbReference>
<keyword evidence="8 13" id="KW-0378">Hydrolase</keyword>
<dbReference type="Proteomes" id="UP000318995">
    <property type="component" value="Unassembled WGS sequence"/>
</dbReference>
<evidence type="ECO:0000256" key="2">
    <source>
        <dbReference type="ARBA" id="ARBA00004882"/>
    </source>
</evidence>
<dbReference type="SUPFAM" id="SSF53927">
    <property type="entry name" value="Cytidine deaminase-like"/>
    <property type="match status" value="1"/>
</dbReference>
<comment type="catalytic activity">
    <reaction evidence="13">
        <text>2,5-diamino-6-hydroxy-4-(5-phosphoribosylamino)-pyrimidine + H2O + H(+) = 5-amino-6-(5-phospho-D-ribosylamino)uracil + NH4(+)</text>
        <dbReference type="Rhea" id="RHEA:21868"/>
        <dbReference type="ChEBI" id="CHEBI:15377"/>
        <dbReference type="ChEBI" id="CHEBI:15378"/>
        <dbReference type="ChEBI" id="CHEBI:28938"/>
        <dbReference type="ChEBI" id="CHEBI:58453"/>
        <dbReference type="ChEBI" id="CHEBI:58614"/>
        <dbReference type="EC" id="3.5.4.26"/>
    </reaction>
</comment>
<dbReference type="Gene3D" id="3.40.430.10">
    <property type="entry name" value="Dihydrofolate Reductase, subunit A"/>
    <property type="match status" value="1"/>
</dbReference>
<feature type="binding site" evidence="16">
    <location>
        <position position="69"/>
    </location>
    <ligand>
        <name>Zn(2+)</name>
        <dbReference type="ChEBI" id="CHEBI:29105"/>
        <note>catalytic</note>
    </ligand>
</feature>
<feature type="binding site" evidence="15">
    <location>
        <position position="162"/>
    </location>
    <ligand>
        <name>substrate</name>
    </ligand>
</feature>
<dbReference type="GO" id="GO:0009231">
    <property type="term" value="P:riboflavin biosynthetic process"/>
    <property type="evidence" value="ECO:0007669"/>
    <property type="project" value="UniProtKB-UniPathway"/>
</dbReference>
<feature type="binding site" evidence="16">
    <location>
        <position position="44"/>
    </location>
    <ligand>
        <name>Zn(2+)</name>
        <dbReference type="ChEBI" id="CHEBI:29105"/>
        <note>catalytic</note>
    </ligand>
</feature>
<evidence type="ECO:0000256" key="14">
    <source>
        <dbReference type="PIRSR" id="PIRSR006769-1"/>
    </source>
</evidence>
<evidence type="ECO:0000313" key="19">
    <source>
        <dbReference type="Proteomes" id="UP000318995"/>
    </source>
</evidence>
<keyword evidence="11 13" id="KW-0560">Oxidoreductase</keyword>
<comment type="catalytic activity">
    <reaction evidence="13">
        <text>5-amino-6-(5-phospho-D-ribitylamino)uracil + NADP(+) = 5-amino-6-(5-phospho-D-ribosylamino)uracil + NADPH + H(+)</text>
        <dbReference type="Rhea" id="RHEA:17845"/>
        <dbReference type="ChEBI" id="CHEBI:15378"/>
        <dbReference type="ChEBI" id="CHEBI:57783"/>
        <dbReference type="ChEBI" id="CHEBI:58349"/>
        <dbReference type="ChEBI" id="CHEBI:58421"/>
        <dbReference type="ChEBI" id="CHEBI:58453"/>
        <dbReference type="EC" id="1.1.1.193"/>
    </reaction>
</comment>
<dbReference type="GO" id="GO:0050661">
    <property type="term" value="F:NADP binding"/>
    <property type="evidence" value="ECO:0007669"/>
    <property type="project" value="InterPro"/>
</dbReference>
<evidence type="ECO:0000256" key="1">
    <source>
        <dbReference type="ARBA" id="ARBA00002151"/>
    </source>
</evidence>
<dbReference type="InterPro" id="IPR024072">
    <property type="entry name" value="DHFR-like_dom_sf"/>
</dbReference>
<keyword evidence="12" id="KW-0511">Multifunctional enzyme</keyword>
<dbReference type="Gene3D" id="3.40.140.10">
    <property type="entry name" value="Cytidine Deaminase, domain 2"/>
    <property type="match status" value="1"/>
</dbReference>
<dbReference type="GO" id="GO:0008703">
    <property type="term" value="F:5-amino-6-(5-phosphoribosylamino)uracil reductase activity"/>
    <property type="evidence" value="ECO:0007669"/>
    <property type="project" value="UniProtKB-EC"/>
</dbReference>
<dbReference type="InterPro" id="IPR016193">
    <property type="entry name" value="Cytidine_deaminase-like"/>
</dbReference>
<feature type="binding site" evidence="15">
    <location>
        <position position="194"/>
    </location>
    <ligand>
        <name>NADP(+)</name>
        <dbReference type="ChEBI" id="CHEBI:58349"/>
    </ligand>
</feature>
<dbReference type="FunFam" id="3.40.140.10:FF:000025">
    <property type="entry name" value="Riboflavin biosynthesis protein RibD"/>
    <property type="match status" value="1"/>
</dbReference>
<comment type="similarity">
    <text evidence="4 13">In the N-terminal section; belongs to the cytidine and deoxycytidylate deaminase family.</text>
</comment>
<dbReference type="NCBIfam" id="TIGR00227">
    <property type="entry name" value="ribD_Cterm"/>
    <property type="match status" value="1"/>
</dbReference>
<keyword evidence="9 13" id="KW-0862">Zinc</keyword>
<organism evidence="18 19">
    <name type="scientific">Botrimarina hoheduenensis</name>
    <dbReference type="NCBI Taxonomy" id="2528000"/>
    <lineage>
        <taxon>Bacteria</taxon>
        <taxon>Pseudomonadati</taxon>
        <taxon>Planctomycetota</taxon>
        <taxon>Planctomycetia</taxon>
        <taxon>Pirellulales</taxon>
        <taxon>Lacipirellulaceae</taxon>
        <taxon>Botrimarina</taxon>
    </lineage>
</organism>
<dbReference type="Pfam" id="PF00383">
    <property type="entry name" value="dCMP_cyt_deam_1"/>
    <property type="match status" value="1"/>
</dbReference>
<dbReference type="CDD" id="cd01284">
    <property type="entry name" value="Riboflavin_deaminase-reductase"/>
    <property type="match status" value="1"/>
</dbReference>
<evidence type="ECO:0000256" key="5">
    <source>
        <dbReference type="ARBA" id="ARBA00007417"/>
    </source>
</evidence>
<proteinExistence type="inferred from homology"/>
<protein>
    <recommendedName>
        <fullName evidence="13">Riboflavin biosynthesis protein RibD</fullName>
    </recommendedName>
    <domain>
        <recommendedName>
            <fullName evidence="13">Diaminohydroxyphosphoribosylaminopyrimidine deaminase</fullName>
            <shortName evidence="13">DRAP deaminase</shortName>
            <ecNumber evidence="13">3.5.4.26</ecNumber>
        </recommendedName>
        <alternativeName>
            <fullName evidence="13">Riboflavin-specific deaminase</fullName>
        </alternativeName>
    </domain>
    <domain>
        <recommendedName>
            <fullName evidence="13">5-amino-6-(5-phosphoribosylamino)uracil reductase</fullName>
            <ecNumber evidence="13">1.1.1.193</ecNumber>
        </recommendedName>
        <alternativeName>
            <fullName evidence="13">HTP reductase</fullName>
        </alternativeName>
    </domain>
</protein>
<evidence type="ECO:0000256" key="15">
    <source>
        <dbReference type="PIRSR" id="PIRSR006769-2"/>
    </source>
</evidence>
<feature type="binding site" evidence="15">
    <location>
        <position position="190"/>
    </location>
    <ligand>
        <name>NADP(+)</name>
        <dbReference type="ChEBI" id="CHEBI:58349"/>
    </ligand>
</feature>
<keyword evidence="19" id="KW-1185">Reference proteome</keyword>
<dbReference type="GO" id="GO:0008270">
    <property type="term" value="F:zinc ion binding"/>
    <property type="evidence" value="ECO:0007669"/>
    <property type="project" value="InterPro"/>
</dbReference>
<feature type="binding site" evidence="15">
    <location>
        <position position="178"/>
    </location>
    <ligand>
        <name>substrate</name>
    </ligand>
</feature>
<comment type="caution">
    <text evidence="18">The sequence shown here is derived from an EMBL/GenBank/DDBJ whole genome shotgun (WGS) entry which is preliminary data.</text>
</comment>
<evidence type="ECO:0000256" key="8">
    <source>
        <dbReference type="ARBA" id="ARBA00022801"/>
    </source>
</evidence>
<comment type="pathway">
    <text evidence="3 13">Cofactor biosynthesis; riboflavin biosynthesis; 5-amino-6-(D-ribitylamino)uracil from GTP: step 3/4.</text>
</comment>
<dbReference type="InterPro" id="IPR050765">
    <property type="entry name" value="Riboflavin_Biosynth_HTPR"/>
</dbReference>
<dbReference type="PANTHER" id="PTHR38011">
    <property type="entry name" value="DIHYDROFOLATE REDUCTASE FAMILY PROTEIN (AFU_ORTHOLOGUE AFUA_8G06820)"/>
    <property type="match status" value="1"/>
</dbReference>
<dbReference type="EC" id="3.5.4.26" evidence="13"/>
<dbReference type="InterPro" id="IPR011549">
    <property type="entry name" value="RibD_C"/>
</dbReference>
<keyword evidence="7 13" id="KW-0479">Metal-binding</keyword>
<evidence type="ECO:0000256" key="16">
    <source>
        <dbReference type="PIRSR" id="PIRSR006769-3"/>
    </source>
</evidence>
<dbReference type="InterPro" id="IPR002734">
    <property type="entry name" value="RibDG_C"/>
</dbReference>
<feature type="binding site" evidence="15">
    <location>
        <position position="164"/>
    </location>
    <ligand>
        <name>NADP(+)</name>
        <dbReference type="ChEBI" id="CHEBI:58349"/>
    </ligand>
</feature>
<dbReference type="Pfam" id="PF01872">
    <property type="entry name" value="RibD_C"/>
    <property type="match status" value="1"/>
</dbReference>
<evidence type="ECO:0000256" key="6">
    <source>
        <dbReference type="ARBA" id="ARBA00022619"/>
    </source>
</evidence>
<dbReference type="InterPro" id="IPR002125">
    <property type="entry name" value="CMP_dCMP_dom"/>
</dbReference>
<evidence type="ECO:0000259" key="17">
    <source>
        <dbReference type="PROSITE" id="PS51747"/>
    </source>
</evidence>
<reference evidence="18 19" key="1">
    <citation type="submission" date="2019-02" db="EMBL/GenBank/DDBJ databases">
        <title>Deep-cultivation of Planctomycetes and their phenomic and genomic characterization uncovers novel biology.</title>
        <authorList>
            <person name="Wiegand S."/>
            <person name="Jogler M."/>
            <person name="Boedeker C."/>
            <person name="Pinto D."/>
            <person name="Vollmers J."/>
            <person name="Rivas-Marin E."/>
            <person name="Kohn T."/>
            <person name="Peeters S.H."/>
            <person name="Heuer A."/>
            <person name="Rast P."/>
            <person name="Oberbeckmann S."/>
            <person name="Bunk B."/>
            <person name="Jeske O."/>
            <person name="Meyerdierks A."/>
            <person name="Storesund J.E."/>
            <person name="Kallscheuer N."/>
            <person name="Luecker S."/>
            <person name="Lage O.M."/>
            <person name="Pohl T."/>
            <person name="Merkel B.J."/>
            <person name="Hornburger P."/>
            <person name="Mueller R.-W."/>
            <person name="Bruemmer F."/>
            <person name="Labrenz M."/>
            <person name="Spormann A.M."/>
            <person name="Op Den Camp H."/>
            <person name="Overmann J."/>
            <person name="Amann R."/>
            <person name="Jetten M.S.M."/>
            <person name="Mascher T."/>
            <person name="Medema M.H."/>
            <person name="Devos D.P."/>
            <person name="Kaster A.-K."/>
            <person name="Ovreas L."/>
            <person name="Rohde M."/>
            <person name="Galperin M.Y."/>
            <person name="Jogler C."/>
        </authorList>
    </citation>
    <scope>NUCLEOTIDE SEQUENCE [LARGE SCALE GENOMIC DNA]</scope>
    <source>
        <strain evidence="18 19">Pla111</strain>
    </source>
</reference>
<keyword evidence="10 13" id="KW-0521">NADP</keyword>
<feature type="binding site" evidence="16">
    <location>
        <position position="78"/>
    </location>
    <ligand>
        <name>Zn(2+)</name>
        <dbReference type="ChEBI" id="CHEBI:29105"/>
        <note>catalytic</note>
    </ligand>
</feature>
<feature type="binding site" evidence="15">
    <location>
        <position position="201"/>
    </location>
    <ligand>
        <name>substrate</name>
    </ligand>
</feature>
<feature type="domain" description="CMP/dCMP-type deaminase" evidence="17">
    <location>
        <begin position="1"/>
        <end position="116"/>
    </location>
</feature>
<evidence type="ECO:0000256" key="4">
    <source>
        <dbReference type="ARBA" id="ARBA00005259"/>
    </source>
</evidence>
<dbReference type="OrthoDB" id="9800865at2"/>
<comment type="similarity">
    <text evidence="5 13">In the C-terminal section; belongs to the HTP reductase family.</text>
</comment>
<dbReference type="AlphaFoldDB" id="A0A5C5W859"/>
<comment type="pathway">
    <text evidence="2 13">Cofactor biosynthesis; riboflavin biosynthesis; 5-amino-6-(D-ribitylamino)uracil from GTP: step 2/4.</text>
</comment>
<keyword evidence="6 13" id="KW-0686">Riboflavin biosynthesis</keyword>
<feature type="active site" description="Proton donor" evidence="14">
    <location>
        <position position="46"/>
    </location>
</feature>
<dbReference type="NCBIfam" id="TIGR00326">
    <property type="entry name" value="eubact_ribD"/>
    <property type="match status" value="1"/>
</dbReference>
<dbReference type="PANTHER" id="PTHR38011:SF7">
    <property type="entry name" value="2,5-DIAMINO-6-RIBOSYLAMINO-4(3H)-PYRIMIDINONE 5'-PHOSPHATE REDUCTASE"/>
    <property type="match status" value="1"/>
</dbReference>
<dbReference type="PROSITE" id="PS51747">
    <property type="entry name" value="CYT_DCMP_DEAMINASES_2"/>
    <property type="match status" value="1"/>
</dbReference>
<dbReference type="EMBL" id="SJPH01000003">
    <property type="protein sequence ID" value="TWT46900.1"/>
    <property type="molecule type" value="Genomic_DNA"/>
</dbReference>
<dbReference type="PROSITE" id="PS00903">
    <property type="entry name" value="CYT_DCMP_DEAMINASES_1"/>
    <property type="match status" value="1"/>
</dbReference>
<evidence type="ECO:0000256" key="7">
    <source>
        <dbReference type="ARBA" id="ARBA00022723"/>
    </source>
</evidence>
<name>A0A5C5W859_9BACT</name>
<evidence type="ECO:0000256" key="10">
    <source>
        <dbReference type="ARBA" id="ARBA00022857"/>
    </source>
</evidence>
<evidence type="ECO:0000256" key="9">
    <source>
        <dbReference type="ARBA" id="ARBA00022833"/>
    </source>
</evidence>
<sequence length="351" mass="36502">MGRAIQLARRGEGSVEPNPLVGCVVVRDDQVVGEGWHERFGGPHAEVNALQAAGALAQGATLYVTLEPCCHTGKTPPCVSAVIASGVQQVVIAHHDPFPQVDGAGVAALQAAGVECVEGVLKAEAAQLLAPYLKLVTTGRPWVIGKWAMTLDGKIATRTGSSKWISGEASRAFAHEIRGRMDAIVVGAGTLVADDPLLTARPPGPRKPVRVVIAGDRPLPLDRKLWKTPDGGPVLVAIGAGYPIDEAAALESCGVEVIQAEADALLDELGRRRLTNVLVEGGGKLLGQLFDERLVDEALVFIAPKIIGGHAAPGPLGGIGAESIEHALKLVSPSWICLGDDLCLRGRLPSA</sequence>
<dbReference type="InterPro" id="IPR004794">
    <property type="entry name" value="Eubact_RibD"/>
</dbReference>
<comment type="function">
    <text evidence="1 13">Converts 2,5-diamino-6-(ribosylamino)-4(3h)-pyrimidinone 5'-phosphate into 5-amino-6-(ribosylamino)-2,4(1h,3h)-pyrimidinedione 5'-phosphate.</text>
</comment>
<dbReference type="InterPro" id="IPR016192">
    <property type="entry name" value="APOBEC/CMP_deaminase_Zn-bd"/>
</dbReference>
<dbReference type="GO" id="GO:0008835">
    <property type="term" value="F:diaminohydroxyphosphoribosylaminopyrimidine deaminase activity"/>
    <property type="evidence" value="ECO:0007669"/>
    <property type="project" value="UniProtKB-EC"/>
</dbReference>
<evidence type="ECO:0000256" key="11">
    <source>
        <dbReference type="ARBA" id="ARBA00023002"/>
    </source>
</evidence>
<dbReference type="EC" id="1.1.1.193" evidence="13"/>
<dbReference type="PIRSF" id="PIRSF006769">
    <property type="entry name" value="RibD"/>
    <property type="match status" value="1"/>
</dbReference>
<feature type="binding site" evidence="15">
    <location>
        <position position="198"/>
    </location>
    <ligand>
        <name>substrate</name>
    </ligand>
</feature>
<evidence type="ECO:0000313" key="18">
    <source>
        <dbReference type="EMBL" id="TWT46900.1"/>
    </source>
</evidence>
<dbReference type="UniPathway" id="UPA00275">
    <property type="reaction ID" value="UER00401"/>
</dbReference>
<feature type="binding site" evidence="15">
    <location>
        <position position="148"/>
    </location>
    <ligand>
        <name>NADP(+)</name>
        <dbReference type="ChEBI" id="CHEBI:58349"/>
    </ligand>
</feature>